<dbReference type="AlphaFoldDB" id="A0A5A7Q2I6"/>
<evidence type="ECO:0000256" key="1">
    <source>
        <dbReference type="SAM" id="Phobius"/>
    </source>
</evidence>
<dbReference type="GO" id="GO:0016301">
    <property type="term" value="F:kinase activity"/>
    <property type="evidence" value="ECO:0007669"/>
    <property type="project" value="UniProtKB-KW"/>
</dbReference>
<comment type="caution">
    <text evidence="2">The sequence shown here is derived from an EMBL/GenBank/DDBJ whole genome shotgun (WGS) entry which is preliminary data.</text>
</comment>
<keyword evidence="1" id="KW-1133">Transmembrane helix</keyword>
<keyword evidence="3" id="KW-1185">Reference proteome</keyword>
<sequence length="202" mass="21917">MELKQVVKKAFNKDIAEKKWTVSVLYLAVMVIFTLDKNPIPLKFTYARRLLGPRLDSPRSLTGCIDCPSAGIIPSRMFNSPLSFEFSLLSLLISSKSHIAGGAVAAFGDKLEERNCSLSESVGEFWTTATGATARNGCTFSKGLKGATGPVEALVELCRRLMSPSIAFLPRQKQSCANSCRSGSIIRNPGTIQSIGFKCLTF</sequence>
<accession>A0A5A7Q2I6</accession>
<organism evidence="2 3">
    <name type="scientific">Striga asiatica</name>
    <name type="common">Asiatic witchweed</name>
    <name type="synonym">Buchnera asiatica</name>
    <dbReference type="NCBI Taxonomy" id="4170"/>
    <lineage>
        <taxon>Eukaryota</taxon>
        <taxon>Viridiplantae</taxon>
        <taxon>Streptophyta</taxon>
        <taxon>Embryophyta</taxon>
        <taxon>Tracheophyta</taxon>
        <taxon>Spermatophyta</taxon>
        <taxon>Magnoliopsida</taxon>
        <taxon>eudicotyledons</taxon>
        <taxon>Gunneridae</taxon>
        <taxon>Pentapetalae</taxon>
        <taxon>asterids</taxon>
        <taxon>lamiids</taxon>
        <taxon>Lamiales</taxon>
        <taxon>Orobanchaceae</taxon>
        <taxon>Buchnereae</taxon>
        <taxon>Striga</taxon>
    </lineage>
</organism>
<keyword evidence="2" id="KW-0418">Kinase</keyword>
<evidence type="ECO:0000313" key="2">
    <source>
        <dbReference type="EMBL" id="GER39349.1"/>
    </source>
</evidence>
<gene>
    <name evidence="2" type="ORF">STAS_15960</name>
</gene>
<feature type="transmembrane region" description="Helical" evidence="1">
    <location>
        <begin position="20"/>
        <end position="35"/>
    </location>
</feature>
<dbReference type="EMBL" id="BKCP01005627">
    <property type="protein sequence ID" value="GER39349.1"/>
    <property type="molecule type" value="Genomic_DNA"/>
</dbReference>
<reference evidence="3" key="1">
    <citation type="journal article" date="2019" name="Curr. Biol.">
        <title>Genome Sequence of Striga asiatica Provides Insight into the Evolution of Plant Parasitism.</title>
        <authorList>
            <person name="Yoshida S."/>
            <person name="Kim S."/>
            <person name="Wafula E.K."/>
            <person name="Tanskanen J."/>
            <person name="Kim Y.M."/>
            <person name="Honaas L."/>
            <person name="Yang Z."/>
            <person name="Spallek T."/>
            <person name="Conn C.E."/>
            <person name="Ichihashi Y."/>
            <person name="Cheong K."/>
            <person name="Cui S."/>
            <person name="Der J.P."/>
            <person name="Gundlach H."/>
            <person name="Jiao Y."/>
            <person name="Hori C."/>
            <person name="Ishida J.K."/>
            <person name="Kasahara H."/>
            <person name="Kiba T."/>
            <person name="Kim M.S."/>
            <person name="Koo N."/>
            <person name="Laohavisit A."/>
            <person name="Lee Y.H."/>
            <person name="Lumba S."/>
            <person name="McCourt P."/>
            <person name="Mortimer J.C."/>
            <person name="Mutuku J.M."/>
            <person name="Nomura T."/>
            <person name="Sasaki-Sekimoto Y."/>
            <person name="Seto Y."/>
            <person name="Wang Y."/>
            <person name="Wakatake T."/>
            <person name="Sakakibara H."/>
            <person name="Demura T."/>
            <person name="Yamaguchi S."/>
            <person name="Yoneyama K."/>
            <person name="Manabe R.I."/>
            <person name="Nelson D.C."/>
            <person name="Schulman A.H."/>
            <person name="Timko M.P."/>
            <person name="dePamphilis C.W."/>
            <person name="Choi D."/>
            <person name="Shirasu K."/>
        </authorList>
    </citation>
    <scope>NUCLEOTIDE SEQUENCE [LARGE SCALE GENOMIC DNA]</scope>
    <source>
        <strain evidence="3">cv. UVA1</strain>
    </source>
</reference>
<dbReference type="Proteomes" id="UP000325081">
    <property type="component" value="Unassembled WGS sequence"/>
</dbReference>
<protein>
    <submittedName>
        <fullName evidence="2">Protein kinase superfamily protein</fullName>
    </submittedName>
</protein>
<keyword evidence="2" id="KW-0808">Transferase</keyword>
<keyword evidence="1" id="KW-0812">Transmembrane</keyword>
<name>A0A5A7Q2I6_STRAF</name>
<proteinExistence type="predicted"/>
<keyword evidence="1" id="KW-0472">Membrane</keyword>
<evidence type="ECO:0000313" key="3">
    <source>
        <dbReference type="Proteomes" id="UP000325081"/>
    </source>
</evidence>